<dbReference type="Proteomes" id="UP000000768">
    <property type="component" value="Chromosome 9"/>
</dbReference>
<organism evidence="1 2">
    <name type="scientific">Sorghum bicolor</name>
    <name type="common">Sorghum</name>
    <name type="synonym">Sorghum vulgare</name>
    <dbReference type="NCBI Taxonomy" id="4558"/>
    <lineage>
        <taxon>Eukaryota</taxon>
        <taxon>Viridiplantae</taxon>
        <taxon>Streptophyta</taxon>
        <taxon>Embryophyta</taxon>
        <taxon>Tracheophyta</taxon>
        <taxon>Spermatophyta</taxon>
        <taxon>Magnoliopsida</taxon>
        <taxon>Liliopsida</taxon>
        <taxon>Poales</taxon>
        <taxon>Poaceae</taxon>
        <taxon>PACMAD clade</taxon>
        <taxon>Panicoideae</taxon>
        <taxon>Andropogonodae</taxon>
        <taxon>Andropogoneae</taxon>
        <taxon>Sorghinae</taxon>
        <taxon>Sorghum</taxon>
    </lineage>
</organism>
<reference evidence="2" key="2">
    <citation type="journal article" date="2018" name="Plant J.">
        <title>The Sorghum bicolor reference genome: improved assembly, gene annotations, a transcriptome atlas, and signatures of genome organization.</title>
        <authorList>
            <person name="McCormick R.F."/>
            <person name="Truong S.K."/>
            <person name="Sreedasyam A."/>
            <person name="Jenkins J."/>
            <person name="Shu S."/>
            <person name="Sims D."/>
            <person name="Kennedy M."/>
            <person name="Amirebrahimi M."/>
            <person name="Weers B.D."/>
            <person name="McKinley B."/>
            <person name="Mattison A."/>
            <person name="Morishige D.T."/>
            <person name="Grimwood J."/>
            <person name="Schmutz J."/>
            <person name="Mullet J.E."/>
        </authorList>
    </citation>
    <scope>NUCLEOTIDE SEQUENCE [LARGE SCALE GENOMIC DNA]</scope>
    <source>
        <strain evidence="2">cv. BTx623</strain>
    </source>
</reference>
<protein>
    <submittedName>
        <fullName evidence="1">Uncharacterized protein</fullName>
    </submittedName>
</protein>
<dbReference type="InParanoid" id="A0A1B6P9T5"/>
<keyword evidence="2" id="KW-1185">Reference proteome</keyword>
<evidence type="ECO:0000313" key="2">
    <source>
        <dbReference type="Proteomes" id="UP000000768"/>
    </source>
</evidence>
<dbReference type="AlphaFoldDB" id="A0A1B6P9T5"/>
<name>A0A1B6P9T5_SORBI</name>
<dbReference type="EMBL" id="CM000768">
    <property type="protein sequence ID" value="KXG22477.1"/>
    <property type="molecule type" value="Genomic_DNA"/>
</dbReference>
<gene>
    <name evidence="1" type="ORF">SORBI_3009G220600</name>
</gene>
<proteinExistence type="predicted"/>
<sequence>MSSFLADVATSTKSVGFLSKWQWVSTTWQNNGASLHTKLMDSSLEHGLFVSQIISQDWFCAELALVDGI</sequence>
<reference evidence="1 2" key="1">
    <citation type="journal article" date="2009" name="Nature">
        <title>The Sorghum bicolor genome and the diversification of grasses.</title>
        <authorList>
            <person name="Paterson A.H."/>
            <person name="Bowers J.E."/>
            <person name="Bruggmann R."/>
            <person name="Dubchak I."/>
            <person name="Grimwood J."/>
            <person name="Gundlach H."/>
            <person name="Haberer G."/>
            <person name="Hellsten U."/>
            <person name="Mitros T."/>
            <person name="Poliakov A."/>
            <person name="Schmutz J."/>
            <person name="Spannagl M."/>
            <person name="Tang H."/>
            <person name="Wang X."/>
            <person name="Wicker T."/>
            <person name="Bharti A.K."/>
            <person name="Chapman J."/>
            <person name="Feltus F.A."/>
            <person name="Gowik U."/>
            <person name="Grigoriev I.V."/>
            <person name="Lyons E."/>
            <person name="Maher C.A."/>
            <person name="Martis M."/>
            <person name="Narechania A."/>
            <person name="Otillar R.P."/>
            <person name="Penning B.W."/>
            <person name="Salamov A.A."/>
            <person name="Wang Y."/>
            <person name="Zhang L."/>
            <person name="Carpita N.C."/>
            <person name="Freeling M."/>
            <person name="Gingle A.R."/>
            <person name="Hash C.T."/>
            <person name="Keller B."/>
            <person name="Klein P."/>
            <person name="Kresovich S."/>
            <person name="McCann M.C."/>
            <person name="Ming R."/>
            <person name="Peterson D.G."/>
            <person name="Mehboob-ur-Rahman"/>
            <person name="Ware D."/>
            <person name="Westhoff P."/>
            <person name="Mayer K.F."/>
            <person name="Messing J."/>
            <person name="Rokhsar D.S."/>
        </authorList>
    </citation>
    <scope>NUCLEOTIDE SEQUENCE [LARGE SCALE GENOMIC DNA]</scope>
    <source>
        <strain evidence="2">cv. BTx623</strain>
    </source>
</reference>
<evidence type="ECO:0000313" key="1">
    <source>
        <dbReference type="EMBL" id="KXG22477.1"/>
    </source>
</evidence>
<dbReference type="Gramene" id="KXG22477">
    <property type="protein sequence ID" value="KXG22477"/>
    <property type="gene ID" value="SORBI_3009G220600"/>
</dbReference>
<accession>A0A1B6P9T5</accession>